<keyword evidence="3" id="KW-1185">Reference proteome</keyword>
<dbReference type="RefSeq" id="WP_105696055.1">
    <property type="nucleotide sequence ID" value="NZ_CP159260.1"/>
</dbReference>
<evidence type="ECO:0000256" key="1">
    <source>
        <dbReference type="SAM" id="SignalP"/>
    </source>
</evidence>
<proteinExistence type="predicted"/>
<gene>
    <name evidence="2" type="ORF">CQZ99_07285</name>
</gene>
<organism evidence="2 3">
    <name type="scientific">Pseudomonas poae</name>
    <dbReference type="NCBI Taxonomy" id="200451"/>
    <lineage>
        <taxon>Bacteria</taxon>
        <taxon>Pseudomonadati</taxon>
        <taxon>Pseudomonadota</taxon>
        <taxon>Gammaproteobacteria</taxon>
        <taxon>Pseudomonadales</taxon>
        <taxon>Pseudomonadaceae</taxon>
        <taxon>Pseudomonas</taxon>
    </lineage>
</organism>
<sequence>MNTQVIPLSITLAFAIASPTFASSAVDLTVRGAITPNACESLLSGGGVVDFGKMSAGDLNADQFSTLPEQALTLSVRCEGPTLFILSTIDNRAGSSAMHRSWHGLGMTAENEKLGGSRFDLLTPIADGLQVRTITSLDGTTWVPSTALNPYLLTAIAAANGIDVPIAVKTFDAQIKLETHIAPGGDLTLIDEIPIDGSATLQLKYL</sequence>
<dbReference type="InterPro" id="IPR010546">
    <property type="entry name" value="DUF1120"/>
</dbReference>
<reference evidence="2 3" key="1">
    <citation type="submission" date="2017-09" db="EMBL/GenBank/DDBJ databases">
        <title>Genomic, metabolic, and phenotypic characteristics of bacterial isolates from the natural microbiome of the model nematode Caenorhabditis elegans.</title>
        <authorList>
            <person name="Zimmermann J."/>
            <person name="Obeng N."/>
            <person name="Yang W."/>
            <person name="Obeng O."/>
            <person name="Kissoyan K."/>
            <person name="Pees B."/>
            <person name="Dirksen P."/>
            <person name="Hoppner M."/>
            <person name="Franke A."/>
            <person name="Rosenstiel P."/>
            <person name="Leippe M."/>
            <person name="Dierking K."/>
            <person name="Kaleta C."/>
            <person name="Schulenburg H."/>
        </authorList>
    </citation>
    <scope>NUCLEOTIDE SEQUENCE [LARGE SCALE GENOMIC DNA]</scope>
    <source>
        <strain evidence="2 3">MYb117</strain>
    </source>
</reference>
<accession>A0A2S9EVV6</accession>
<dbReference type="AlphaFoldDB" id="A0A2S9EVV6"/>
<feature type="chain" id="PRO_5015673958" description="DUF1120 domain-containing protein" evidence="1">
    <location>
        <begin position="23"/>
        <end position="206"/>
    </location>
</feature>
<dbReference type="Proteomes" id="UP000238045">
    <property type="component" value="Unassembled WGS sequence"/>
</dbReference>
<comment type="caution">
    <text evidence="2">The sequence shown here is derived from an EMBL/GenBank/DDBJ whole genome shotgun (WGS) entry which is preliminary data.</text>
</comment>
<evidence type="ECO:0008006" key="4">
    <source>
        <dbReference type="Google" id="ProtNLM"/>
    </source>
</evidence>
<evidence type="ECO:0000313" key="3">
    <source>
        <dbReference type="Proteomes" id="UP000238045"/>
    </source>
</evidence>
<dbReference type="Pfam" id="PF06551">
    <property type="entry name" value="DUF1120"/>
    <property type="match status" value="1"/>
</dbReference>
<evidence type="ECO:0000313" key="2">
    <source>
        <dbReference type="EMBL" id="PRC20446.1"/>
    </source>
</evidence>
<dbReference type="EMBL" id="PCQL01000006">
    <property type="protein sequence ID" value="PRC20446.1"/>
    <property type="molecule type" value="Genomic_DNA"/>
</dbReference>
<name>A0A2S9EVV6_9PSED</name>
<keyword evidence="1" id="KW-0732">Signal</keyword>
<protein>
    <recommendedName>
        <fullName evidence="4">DUF1120 domain-containing protein</fullName>
    </recommendedName>
</protein>
<feature type="signal peptide" evidence="1">
    <location>
        <begin position="1"/>
        <end position="22"/>
    </location>
</feature>